<gene>
    <name evidence="1" type="ORF">OUZ56_029244</name>
</gene>
<name>A0ABR0B6A1_9CRUS</name>
<dbReference type="EMBL" id="JAOYFB010000040">
    <property type="protein sequence ID" value="KAK4037204.1"/>
    <property type="molecule type" value="Genomic_DNA"/>
</dbReference>
<dbReference type="Proteomes" id="UP001234178">
    <property type="component" value="Unassembled WGS sequence"/>
</dbReference>
<evidence type="ECO:0000313" key="2">
    <source>
        <dbReference type="Proteomes" id="UP001234178"/>
    </source>
</evidence>
<evidence type="ECO:0000313" key="1">
    <source>
        <dbReference type="EMBL" id="KAK4037204.1"/>
    </source>
</evidence>
<keyword evidence="2" id="KW-1185">Reference proteome</keyword>
<comment type="caution">
    <text evidence="1">The sequence shown here is derived from an EMBL/GenBank/DDBJ whole genome shotgun (WGS) entry which is preliminary data.</text>
</comment>
<sequence length="138" mass="15830">MSSCRAKAYLMVKACKLECSPMTARGFAKFPILSPVKSQSEEKRRRRLRRLAFKMPPRKDGKIERKWGLGLTFDVFSQIMKMLQNLSFIYCFSVLALRSLLAGPKDERFHREKCYMSPDGAEGIQQGPSTLSKALLYK</sequence>
<protein>
    <submittedName>
        <fullName evidence="1">Uncharacterized protein</fullName>
    </submittedName>
</protein>
<proteinExistence type="predicted"/>
<organism evidence="1 2">
    <name type="scientific">Daphnia magna</name>
    <dbReference type="NCBI Taxonomy" id="35525"/>
    <lineage>
        <taxon>Eukaryota</taxon>
        <taxon>Metazoa</taxon>
        <taxon>Ecdysozoa</taxon>
        <taxon>Arthropoda</taxon>
        <taxon>Crustacea</taxon>
        <taxon>Branchiopoda</taxon>
        <taxon>Diplostraca</taxon>
        <taxon>Cladocera</taxon>
        <taxon>Anomopoda</taxon>
        <taxon>Daphniidae</taxon>
        <taxon>Daphnia</taxon>
    </lineage>
</organism>
<reference evidence="1 2" key="1">
    <citation type="journal article" date="2023" name="Nucleic Acids Res.">
        <title>The hologenome of Daphnia magna reveals possible DNA methylation and microbiome-mediated evolution of the host genome.</title>
        <authorList>
            <person name="Chaturvedi A."/>
            <person name="Li X."/>
            <person name="Dhandapani V."/>
            <person name="Marshall H."/>
            <person name="Kissane S."/>
            <person name="Cuenca-Cambronero M."/>
            <person name="Asole G."/>
            <person name="Calvet F."/>
            <person name="Ruiz-Romero M."/>
            <person name="Marangio P."/>
            <person name="Guigo R."/>
            <person name="Rago D."/>
            <person name="Mirbahai L."/>
            <person name="Eastwood N."/>
            <person name="Colbourne J.K."/>
            <person name="Zhou J."/>
            <person name="Mallon E."/>
            <person name="Orsini L."/>
        </authorList>
    </citation>
    <scope>NUCLEOTIDE SEQUENCE [LARGE SCALE GENOMIC DNA]</scope>
    <source>
        <strain evidence="1">LRV0_1</strain>
    </source>
</reference>
<accession>A0ABR0B6A1</accession>